<reference evidence="2" key="1">
    <citation type="submission" date="2016-11" db="UniProtKB">
        <authorList>
            <consortium name="WormBaseParasite"/>
        </authorList>
    </citation>
    <scope>IDENTIFICATION</scope>
</reference>
<keyword evidence="1" id="KW-1185">Reference proteome</keyword>
<dbReference type="Proteomes" id="UP000095283">
    <property type="component" value="Unplaced"/>
</dbReference>
<dbReference type="AlphaFoldDB" id="A0A1I7XCD8"/>
<proteinExistence type="predicted"/>
<dbReference type="Gene3D" id="1.20.120.330">
    <property type="entry name" value="Nucleotidyltransferases domain 2"/>
    <property type="match status" value="1"/>
</dbReference>
<name>A0A1I7XCD8_HETBA</name>
<organism evidence="1 2">
    <name type="scientific">Heterorhabditis bacteriophora</name>
    <name type="common">Entomopathogenic nematode worm</name>
    <dbReference type="NCBI Taxonomy" id="37862"/>
    <lineage>
        <taxon>Eukaryota</taxon>
        <taxon>Metazoa</taxon>
        <taxon>Ecdysozoa</taxon>
        <taxon>Nematoda</taxon>
        <taxon>Chromadorea</taxon>
        <taxon>Rhabditida</taxon>
        <taxon>Rhabditina</taxon>
        <taxon>Rhabditomorpha</taxon>
        <taxon>Strongyloidea</taxon>
        <taxon>Heterorhabditidae</taxon>
        <taxon>Heterorhabditis</taxon>
    </lineage>
</organism>
<dbReference type="WBParaSite" id="Hba_15111">
    <property type="protein sequence ID" value="Hba_15111"/>
    <property type="gene ID" value="Hba_15111"/>
</dbReference>
<protein>
    <submittedName>
        <fullName evidence="2">HEPN domain-containing protein</fullName>
    </submittedName>
</protein>
<evidence type="ECO:0000313" key="1">
    <source>
        <dbReference type="Proteomes" id="UP000095283"/>
    </source>
</evidence>
<accession>A0A1I7XCD8</accession>
<evidence type="ECO:0000313" key="2">
    <source>
        <dbReference type="WBParaSite" id="Hba_15111"/>
    </source>
</evidence>
<sequence length="240" mass="28048">MIHLILSYLFCQYLREVSECDQTRVLSFTRIMSKKFLVNGVELICVDEMKFDDVRKQFKENVTIDDLESWESKEAMEKYSASIFIDKARHYLSLSPPDLIQCSEKIWFAAVYAVKEAYLSCGGIDLKSHNSLTYFCRFALHHTGLPWKRFDYLSDCWVKAERMHRDVYGSGNYRPSEYGQIISDVEAFVFELAQFDRKTLWAKFNETFIAGNDPDVQIKKESHTIKLGGFSFKCDYSVFV</sequence>